<evidence type="ECO:0000313" key="4">
    <source>
        <dbReference type="EMBL" id="KAF7507764.1"/>
    </source>
</evidence>
<evidence type="ECO:0000256" key="3">
    <source>
        <dbReference type="SAM" id="MobiDB-lite"/>
    </source>
</evidence>
<dbReference type="GO" id="GO:0016151">
    <property type="term" value="F:nickel cation binding"/>
    <property type="evidence" value="ECO:0007669"/>
    <property type="project" value="InterPro"/>
</dbReference>
<keyword evidence="2" id="KW-0143">Chaperone</keyword>
<evidence type="ECO:0008006" key="6">
    <source>
        <dbReference type="Google" id="ProtNLM"/>
    </source>
</evidence>
<reference evidence="4" key="1">
    <citation type="submission" date="2020-02" db="EMBL/GenBank/DDBJ databases">
        <authorList>
            <person name="Palmer J.M."/>
        </authorList>
    </citation>
    <scope>NUCLEOTIDE SEQUENCE</scope>
    <source>
        <strain evidence="4">EPUS1.4</strain>
        <tissue evidence="4">Thallus</tissue>
    </source>
</reference>
<proteinExistence type="inferred from homology"/>
<gene>
    <name evidence="4" type="ORF">GJ744_010065</name>
</gene>
<dbReference type="Proteomes" id="UP000606974">
    <property type="component" value="Unassembled WGS sequence"/>
</dbReference>
<name>A0A8H7AGP0_9EURO</name>
<dbReference type="OrthoDB" id="5550464at2759"/>
<dbReference type="AlphaFoldDB" id="A0A8H7AGP0"/>
<dbReference type="EMBL" id="JAACFV010000063">
    <property type="protein sequence ID" value="KAF7507764.1"/>
    <property type="molecule type" value="Genomic_DNA"/>
</dbReference>
<evidence type="ECO:0000256" key="2">
    <source>
        <dbReference type="ARBA" id="ARBA00023186"/>
    </source>
</evidence>
<comment type="caution">
    <text evidence="4">The sequence shown here is derived from an EMBL/GenBank/DDBJ whole genome shotgun (WGS) entry which is preliminary data.</text>
</comment>
<keyword evidence="5" id="KW-1185">Reference proteome</keyword>
<evidence type="ECO:0000313" key="5">
    <source>
        <dbReference type="Proteomes" id="UP000606974"/>
    </source>
</evidence>
<dbReference type="InterPro" id="IPR002669">
    <property type="entry name" value="UreD"/>
</dbReference>
<comment type="similarity">
    <text evidence="1">Belongs to the UreD family.</text>
</comment>
<dbReference type="PANTHER" id="PTHR33643">
    <property type="entry name" value="UREASE ACCESSORY PROTEIN D"/>
    <property type="match status" value="1"/>
</dbReference>
<sequence>MSLPLSPFATSTSVPGEGLIELSLLPPRKQVLKTLTYQYPLKLISPDPHSASNEEKDPVTVVFLLTYGGGLVGGDKIKLHVDVAQQTRLVLLTQGHGAALCYLPDPTQPFGESVYEQYQTFHVDTRGLSSLCVLDWFIEGRRARGESWTLHSWKGRNEVRDLSFGSNEQGRLLLRDAVRLSNDQQVGHANGLLDKMNGMGVFGTLILQPRIGAKNWTEERSEDERSSESIRRNQRQDQDQADALLWTAAHVRGFILVKFSAREIDRARTWLSSIIRQEGSVEREFGHQALFCLR</sequence>
<feature type="region of interest" description="Disordered" evidence="3">
    <location>
        <begin position="217"/>
        <end position="236"/>
    </location>
</feature>
<dbReference type="Pfam" id="PF01774">
    <property type="entry name" value="UreD"/>
    <property type="match status" value="1"/>
</dbReference>
<protein>
    <recommendedName>
        <fullName evidence="6">Urease accessory protein UreD</fullName>
    </recommendedName>
</protein>
<accession>A0A8H7AGP0</accession>
<evidence type="ECO:0000256" key="1">
    <source>
        <dbReference type="ARBA" id="ARBA00007177"/>
    </source>
</evidence>
<organism evidence="4 5">
    <name type="scientific">Endocarpon pusillum</name>
    <dbReference type="NCBI Taxonomy" id="364733"/>
    <lineage>
        <taxon>Eukaryota</taxon>
        <taxon>Fungi</taxon>
        <taxon>Dikarya</taxon>
        <taxon>Ascomycota</taxon>
        <taxon>Pezizomycotina</taxon>
        <taxon>Eurotiomycetes</taxon>
        <taxon>Chaetothyriomycetidae</taxon>
        <taxon>Verrucariales</taxon>
        <taxon>Verrucariaceae</taxon>
        <taxon>Endocarpon</taxon>
    </lineage>
</organism>
<dbReference type="PANTHER" id="PTHR33643:SF1">
    <property type="entry name" value="UREASE ACCESSORY PROTEIN D"/>
    <property type="match status" value="1"/>
</dbReference>